<proteinExistence type="inferred from homology"/>
<sequence length="443" mass="49197">MKHRLLYSLFIFSILCTACGDDLKFGPNSGIVIPEEPTEDDPKEDEDPEINYPDNREIVESIVYEAGKDNHIYFRIPALTVTKKGTILAFCEARNTKADFYEGNEDKFPVVPVGSTKDLGDIDLAVKRSTDGGKTWDNMITVVDDYDNTCGNPAPVVVESTGRIYLFWCWGRYPNQLESKFVSSTSDGHTRRVFYCYSDDDGQTWSTQYDLTSRLKKSDWSWYATGPCHGIQKQLAPQKGRIIISANHRDNGNKDNYSHIIYSDDNGSTWQLGGRTEIGGNESSLTELADGSLLINMRRVVKDNNGNDLPSEYRASAVSKDGGATWEKSVVNQDLIDPGCQGSIVNYPINKNRSNTLLLSNTHHSSSRSNLCISKSIDGGISWTTPLVIWSGRAAYSDIITLQDGSVCVIYENGSGKFGKANPNEQISFYRVPPSLLGDKLNL</sequence>
<dbReference type="CDD" id="cd15482">
    <property type="entry name" value="Sialidase_non-viral"/>
    <property type="match status" value="1"/>
</dbReference>
<evidence type="ECO:0000256" key="4">
    <source>
        <dbReference type="SAM" id="MobiDB-lite"/>
    </source>
</evidence>
<dbReference type="GO" id="GO:0004308">
    <property type="term" value="F:exo-alpha-sialidase activity"/>
    <property type="evidence" value="ECO:0007669"/>
    <property type="project" value="UniProtKB-EC"/>
</dbReference>
<dbReference type="SUPFAM" id="SSF50939">
    <property type="entry name" value="Sialidases"/>
    <property type="match status" value="1"/>
</dbReference>
<dbReference type="RefSeq" id="WP_008999956.1">
    <property type="nucleotide sequence ID" value="NZ_JADMVQ010000032.1"/>
</dbReference>
<protein>
    <recommendedName>
        <fullName evidence="3">exo-alpha-sialidase</fullName>
        <ecNumber evidence="3">3.2.1.18</ecNumber>
    </recommendedName>
</protein>
<dbReference type="GO" id="GO:0016020">
    <property type="term" value="C:membrane"/>
    <property type="evidence" value="ECO:0007669"/>
    <property type="project" value="TreeGrafter"/>
</dbReference>
<comment type="similarity">
    <text evidence="2">Belongs to the glycosyl hydrolase 33 family.</text>
</comment>
<comment type="catalytic activity">
    <reaction evidence="1">
        <text>Hydrolysis of alpha-(2-&gt;3)-, alpha-(2-&gt;6)-, alpha-(2-&gt;8)- glycosidic linkages of terminal sialic acid residues in oligosaccharides, glycoproteins, glycolipids, colominic acid and synthetic substrates.</text>
        <dbReference type="EC" id="3.2.1.18"/>
    </reaction>
</comment>
<evidence type="ECO:0000313" key="7">
    <source>
        <dbReference type="Proteomes" id="UP001215078"/>
    </source>
</evidence>
<dbReference type="InterPro" id="IPR026856">
    <property type="entry name" value="Sialidase_fam"/>
</dbReference>
<organism evidence="6 7">
    <name type="scientific">Bacteroides ovatus</name>
    <dbReference type="NCBI Taxonomy" id="28116"/>
    <lineage>
        <taxon>Bacteria</taxon>
        <taxon>Pseudomonadati</taxon>
        <taxon>Bacteroidota</taxon>
        <taxon>Bacteroidia</taxon>
        <taxon>Bacteroidales</taxon>
        <taxon>Bacteroidaceae</taxon>
        <taxon>Bacteroides</taxon>
    </lineage>
</organism>
<evidence type="ECO:0000256" key="1">
    <source>
        <dbReference type="ARBA" id="ARBA00000427"/>
    </source>
</evidence>
<dbReference type="InterPro" id="IPR011040">
    <property type="entry name" value="Sialidase"/>
</dbReference>
<dbReference type="PANTHER" id="PTHR10628">
    <property type="entry name" value="SIALIDASE"/>
    <property type="match status" value="1"/>
</dbReference>
<evidence type="ECO:0000313" key="6">
    <source>
        <dbReference type="EMBL" id="MDC7957838.1"/>
    </source>
</evidence>
<dbReference type="AlphaFoldDB" id="A0AAW6IBA7"/>
<dbReference type="EC" id="3.2.1.18" evidence="3"/>
<dbReference type="Gene3D" id="2.120.10.10">
    <property type="match status" value="1"/>
</dbReference>
<dbReference type="InterPro" id="IPR036278">
    <property type="entry name" value="Sialidase_sf"/>
</dbReference>
<gene>
    <name evidence="6" type="ORF">PQ628_06420</name>
</gene>
<dbReference type="GO" id="GO:0005737">
    <property type="term" value="C:cytoplasm"/>
    <property type="evidence" value="ECO:0007669"/>
    <property type="project" value="TreeGrafter"/>
</dbReference>
<feature type="region of interest" description="Disordered" evidence="4">
    <location>
        <begin position="30"/>
        <end position="51"/>
    </location>
</feature>
<dbReference type="Proteomes" id="UP001215078">
    <property type="component" value="Unassembled WGS sequence"/>
</dbReference>
<feature type="compositionally biased region" description="Acidic residues" evidence="4">
    <location>
        <begin position="36"/>
        <end position="49"/>
    </location>
</feature>
<evidence type="ECO:0000256" key="2">
    <source>
        <dbReference type="ARBA" id="ARBA00009348"/>
    </source>
</evidence>
<dbReference type="Pfam" id="PF13088">
    <property type="entry name" value="BNR_2"/>
    <property type="match status" value="1"/>
</dbReference>
<dbReference type="GO" id="GO:0006689">
    <property type="term" value="P:ganglioside catabolic process"/>
    <property type="evidence" value="ECO:0007669"/>
    <property type="project" value="TreeGrafter"/>
</dbReference>
<dbReference type="EMBL" id="JAQQPO010000006">
    <property type="protein sequence ID" value="MDC7957838.1"/>
    <property type="molecule type" value="Genomic_DNA"/>
</dbReference>
<dbReference type="PANTHER" id="PTHR10628:SF30">
    <property type="entry name" value="EXO-ALPHA-SIALIDASE"/>
    <property type="match status" value="1"/>
</dbReference>
<dbReference type="GO" id="GO:0009313">
    <property type="term" value="P:oligosaccharide catabolic process"/>
    <property type="evidence" value="ECO:0007669"/>
    <property type="project" value="TreeGrafter"/>
</dbReference>
<evidence type="ECO:0000259" key="5">
    <source>
        <dbReference type="Pfam" id="PF13088"/>
    </source>
</evidence>
<accession>A0AAW6IBA7</accession>
<evidence type="ECO:0000256" key="3">
    <source>
        <dbReference type="ARBA" id="ARBA00012733"/>
    </source>
</evidence>
<reference evidence="6" key="1">
    <citation type="submission" date="2022-10" db="EMBL/GenBank/DDBJ databases">
        <title>Human gut microbiome strain richness.</title>
        <authorList>
            <person name="Chen-Liaw A."/>
        </authorList>
    </citation>
    <scope>NUCLEOTIDE SEQUENCE</scope>
    <source>
        <strain evidence="6">RTP21484st1_H8_RTP21484_190118</strain>
    </source>
</reference>
<comment type="caution">
    <text evidence="6">The sequence shown here is derived from an EMBL/GenBank/DDBJ whole genome shotgun (WGS) entry which is preliminary data.</text>
</comment>
<name>A0AAW6IBA7_BACOV</name>
<feature type="domain" description="Sialidase" evidence="5">
    <location>
        <begin position="118"/>
        <end position="407"/>
    </location>
</feature>